<dbReference type="GO" id="GO:0042450">
    <property type="term" value="P:L-arginine biosynthetic process via ornithine"/>
    <property type="evidence" value="ECO:0007669"/>
    <property type="project" value="UniProtKB-UniRule"/>
</dbReference>
<evidence type="ECO:0000256" key="5">
    <source>
        <dbReference type="ARBA" id="ARBA00023239"/>
    </source>
</evidence>
<reference evidence="10" key="1">
    <citation type="submission" date="2016-06" db="EMBL/GenBank/DDBJ databases">
        <authorList>
            <person name="Varghese N."/>
            <person name="Submissions Spin"/>
        </authorList>
    </citation>
    <scope>NUCLEOTIDE SEQUENCE [LARGE SCALE GENOMIC DNA]</scope>
    <source>
        <strain evidence="10">DSM 45647</strain>
    </source>
</reference>
<keyword evidence="6" id="KW-0963">Cytoplasm</keyword>
<evidence type="ECO:0000259" key="7">
    <source>
        <dbReference type="Pfam" id="PF00206"/>
    </source>
</evidence>
<sequence length="516" mass="56001">MTQKLWGGRFAEDITPEVLDYTLTVDIDVRLVPHDLWQNVAHVLLLARQGIVPEEAARSLVETLSSLDRQHHDGTLTLRPEYEDVHLNIEQMVIEKLGLDVGGRMHTARSRNDQVSTDARMYLREVLLEAVTANLDLIDLLAAIDDEDLATVLPGYTHSQAAQPVSVAFWRTAHASALLRDVRRLRDTFDRVNESPLGACALAGTSFDLARDAVARLLGFDRVLTHALDATSARDHMIEAAAAFALGGNNLSRMAEEIVMWSGHEYRLCEVGDAFTTGSSIMPQKKNPVVAELVRGRAGRTAGVLVQLLTAVKGVTLGYSCDLQEDKPFLWQSIDTYLSALRIVEAQTRTLRFDPQRGEELCWDNFSTATELANHLVSDVGLSFRESHHVAGRVVGQLIGRGATLRDVELVAQLVAEEGHPVPVPVLRDLLAPRNAVNGYTSAGGTSADSVRGVAEEIREGAAGHRAWAGARRDAIAAARSATFRCAAEVAAGAPLDKALAATLDGALAAQTDREQ</sequence>
<dbReference type="HAMAP" id="MF_00006">
    <property type="entry name" value="Arg_succ_lyase"/>
    <property type="match status" value="1"/>
</dbReference>
<evidence type="ECO:0000256" key="1">
    <source>
        <dbReference type="ARBA" id="ARBA00004941"/>
    </source>
</evidence>
<dbReference type="UniPathway" id="UPA00068">
    <property type="reaction ID" value="UER00114"/>
</dbReference>
<keyword evidence="3 6" id="KW-0055">Arginine biosynthesis</keyword>
<comment type="subcellular location">
    <subcellularLocation>
        <location evidence="6">Cytoplasm</location>
    </subcellularLocation>
</comment>
<evidence type="ECO:0000256" key="6">
    <source>
        <dbReference type="HAMAP-Rule" id="MF_00006"/>
    </source>
</evidence>
<dbReference type="InterPro" id="IPR020557">
    <property type="entry name" value="Fumarate_lyase_CS"/>
</dbReference>
<protein>
    <recommendedName>
        <fullName evidence="2 6">Argininosuccinate lyase</fullName>
        <shortName evidence="6">ASAL</shortName>
        <ecNumber evidence="2 6">4.3.2.1</ecNumber>
    </recommendedName>
    <alternativeName>
        <fullName evidence="6">Arginosuccinase</fullName>
    </alternativeName>
</protein>
<dbReference type="Proteomes" id="UP000199360">
    <property type="component" value="Unassembled WGS sequence"/>
</dbReference>
<accession>A0A1C5IBK0</accession>
<dbReference type="InterPro" id="IPR022761">
    <property type="entry name" value="Fumarate_lyase_N"/>
</dbReference>
<organism evidence="9 10">
    <name type="scientific">Micromonospora humi</name>
    <dbReference type="NCBI Taxonomy" id="745366"/>
    <lineage>
        <taxon>Bacteria</taxon>
        <taxon>Bacillati</taxon>
        <taxon>Actinomycetota</taxon>
        <taxon>Actinomycetes</taxon>
        <taxon>Micromonosporales</taxon>
        <taxon>Micromonosporaceae</taxon>
        <taxon>Micromonospora</taxon>
    </lineage>
</organism>
<dbReference type="Gene3D" id="1.10.275.10">
    <property type="entry name" value="Fumarase/aspartase (N-terminal domain)"/>
    <property type="match status" value="1"/>
</dbReference>
<dbReference type="InterPro" id="IPR000362">
    <property type="entry name" value="Fumarate_lyase_fam"/>
</dbReference>
<dbReference type="Pfam" id="PF00206">
    <property type="entry name" value="Lyase_1"/>
    <property type="match status" value="1"/>
</dbReference>
<dbReference type="RefSeq" id="WP_175441302.1">
    <property type="nucleotide sequence ID" value="NZ_FMDM01000005.1"/>
</dbReference>
<comment type="similarity">
    <text evidence="6">Belongs to the lyase 1 family. Argininosuccinate lyase subfamily.</text>
</comment>
<evidence type="ECO:0000259" key="8">
    <source>
        <dbReference type="Pfam" id="PF14698"/>
    </source>
</evidence>
<name>A0A1C5IBK0_9ACTN</name>
<dbReference type="AlphaFoldDB" id="A0A1C5IBK0"/>
<dbReference type="GO" id="GO:0005829">
    <property type="term" value="C:cytosol"/>
    <property type="evidence" value="ECO:0007669"/>
    <property type="project" value="TreeGrafter"/>
</dbReference>
<dbReference type="EC" id="4.3.2.1" evidence="2 6"/>
<evidence type="ECO:0000256" key="4">
    <source>
        <dbReference type="ARBA" id="ARBA00022605"/>
    </source>
</evidence>
<evidence type="ECO:0000256" key="3">
    <source>
        <dbReference type="ARBA" id="ARBA00022571"/>
    </source>
</evidence>
<dbReference type="EMBL" id="FMDM01000005">
    <property type="protein sequence ID" value="SCG55535.1"/>
    <property type="molecule type" value="Genomic_DNA"/>
</dbReference>
<keyword evidence="4 6" id="KW-0028">Amino-acid biosynthesis</keyword>
<dbReference type="PRINTS" id="PR00145">
    <property type="entry name" value="ARGSUCLYASE"/>
</dbReference>
<dbReference type="Gene3D" id="1.10.40.30">
    <property type="entry name" value="Fumarase/aspartase (C-terminal domain)"/>
    <property type="match status" value="1"/>
</dbReference>
<dbReference type="GO" id="GO:0004056">
    <property type="term" value="F:argininosuccinate lyase activity"/>
    <property type="evidence" value="ECO:0007669"/>
    <property type="project" value="UniProtKB-UniRule"/>
</dbReference>
<comment type="pathway">
    <text evidence="1 6">Amino-acid biosynthesis; L-arginine biosynthesis; L-arginine from L-ornithine and carbamoyl phosphate: step 3/3.</text>
</comment>
<evidence type="ECO:0000313" key="10">
    <source>
        <dbReference type="Proteomes" id="UP000199360"/>
    </source>
</evidence>
<dbReference type="Pfam" id="PF14698">
    <property type="entry name" value="ASL_C2"/>
    <property type="match status" value="1"/>
</dbReference>
<dbReference type="Gene3D" id="1.20.200.10">
    <property type="entry name" value="Fumarase/aspartase (Central domain)"/>
    <property type="match status" value="1"/>
</dbReference>
<comment type="catalytic activity">
    <reaction evidence="6">
        <text>2-(N(omega)-L-arginino)succinate = fumarate + L-arginine</text>
        <dbReference type="Rhea" id="RHEA:24020"/>
        <dbReference type="ChEBI" id="CHEBI:29806"/>
        <dbReference type="ChEBI" id="CHEBI:32682"/>
        <dbReference type="ChEBI" id="CHEBI:57472"/>
        <dbReference type="EC" id="4.3.2.1"/>
    </reaction>
</comment>
<dbReference type="NCBIfam" id="TIGR00838">
    <property type="entry name" value="argH"/>
    <property type="match status" value="1"/>
</dbReference>
<dbReference type="PANTHER" id="PTHR43814:SF1">
    <property type="entry name" value="ARGININOSUCCINATE LYASE"/>
    <property type="match status" value="1"/>
</dbReference>
<proteinExistence type="inferred from homology"/>
<evidence type="ECO:0000256" key="2">
    <source>
        <dbReference type="ARBA" id="ARBA00012338"/>
    </source>
</evidence>
<feature type="domain" description="Fumarate lyase N-terminal" evidence="7">
    <location>
        <begin position="46"/>
        <end position="303"/>
    </location>
</feature>
<gene>
    <name evidence="6" type="primary">argH</name>
    <name evidence="9" type="ORF">GA0070213_105215</name>
</gene>
<dbReference type="InterPro" id="IPR029419">
    <property type="entry name" value="Arg_succ_lyase_C"/>
</dbReference>
<dbReference type="InterPro" id="IPR008948">
    <property type="entry name" value="L-Aspartase-like"/>
</dbReference>
<dbReference type="STRING" id="745366.GA0070213_105215"/>
<keyword evidence="5 6" id="KW-0456">Lyase</keyword>
<evidence type="ECO:0000313" key="9">
    <source>
        <dbReference type="EMBL" id="SCG55535.1"/>
    </source>
</evidence>
<dbReference type="PRINTS" id="PR00149">
    <property type="entry name" value="FUMRATELYASE"/>
</dbReference>
<dbReference type="SUPFAM" id="SSF48557">
    <property type="entry name" value="L-aspartase-like"/>
    <property type="match status" value="1"/>
</dbReference>
<keyword evidence="10" id="KW-1185">Reference proteome</keyword>
<dbReference type="InterPro" id="IPR009049">
    <property type="entry name" value="Argininosuccinate_lyase"/>
</dbReference>
<dbReference type="PANTHER" id="PTHR43814">
    <property type="entry name" value="ARGININOSUCCINATE LYASE"/>
    <property type="match status" value="1"/>
</dbReference>
<dbReference type="InterPro" id="IPR024083">
    <property type="entry name" value="Fumarase/histidase_N"/>
</dbReference>
<dbReference type="PROSITE" id="PS00163">
    <property type="entry name" value="FUMARATE_LYASES"/>
    <property type="match status" value="1"/>
</dbReference>
<feature type="domain" description="Argininosuccinate lyase C-terminal" evidence="8">
    <location>
        <begin position="366"/>
        <end position="411"/>
    </location>
</feature>
<dbReference type="CDD" id="cd01359">
    <property type="entry name" value="Argininosuccinate_lyase"/>
    <property type="match status" value="1"/>
</dbReference>